<dbReference type="Pfam" id="PF07591">
    <property type="entry name" value="PT-HINT"/>
    <property type="match status" value="1"/>
</dbReference>
<dbReference type="InterPro" id="IPR036844">
    <property type="entry name" value="Hint_dom_sf"/>
</dbReference>
<proteinExistence type="predicted"/>
<name>A0AAU7CIE1_9BACT</name>
<gene>
    <name evidence="1" type="ORF">V5E97_39970</name>
</gene>
<evidence type="ECO:0000313" key="1">
    <source>
        <dbReference type="EMBL" id="XBH04426.1"/>
    </source>
</evidence>
<dbReference type="AlphaFoldDB" id="A0AAU7CIE1"/>
<dbReference type="RefSeq" id="WP_406697188.1">
    <property type="nucleotide sequence ID" value="NZ_CP155447.1"/>
</dbReference>
<dbReference type="SUPFAM" id="SSF51294">
    <property type="entry name" value="Hedgehog/intein (Hint) domain"/>
    <property type="match status" value="1"/>
</dbReference>
<organism evidence="1">
    <name type="scientific">Singulisphaera sp. Ch08</name>
    <dbReference type="NCBI Taxonomy" id="3120278"/>
    <lineage>
        <taxon>Bacteria</taxon>
        <taxon>Pseudomonadati</taxon>
        <taxon>Planctomycetota</taxon>
        <taxon>Planctomycetia</taxon>
        <taxon>Isosphaerales</taxon>
        <taxon>Isosphaeraceae</taxon>
        <taxon>Singulisphaera</taxon>
    </lineage>
</organism>
<reference evidence="1" key="1">
    <citation type="submission" date="2024-05" db="EMBL/GenBank/DDBJ databases">
        <title>Planctomycetes of the genus Singulisphaera possess chitinolytic capabilities.</title>
        <authorList>
            <person name="Ivanova A."/>
        </authorList>
    </citation>
    <scope>NUCLEOTIDE SEQUENCE</scope>
    <source>
        <strain evidence="1">Ch08T</strain>
    </source>
</reference>
<dbReference type="Gene3D" id="2.170.16.10">
    <property type="entry name" value="Hedgehog/Intein (Hint) domain"/>
    <property type="match status" value="1"/>
</dbReference>
<accession>A0AAU7CIE1</accession>
<protein>
    <submittedName>
        <fullName evidence="1">Polymorphic toxin-type HINT domain-containing protein</fullName>
    </submittedName>
</protein>
<sequence length="135" mass="14777">MVGDQVLGQETTTGRLSYQPIVAVFHNPPSQTLRIDLGDESIVATGIHRFWKAGRGWTMARELKPGDTVRTLAGLSTVRSVESDQVQPVFNLQVAEGRTFFVGRTGTLVHDNSLIEAVTDPFDAAPELESVVRKD</sequence>
<dbReference type="CDD" id="cd00081">
    <property type="entry name" value="Hint"/>
    <property type="match status" value="1"/>
</dbReference>
<dbReference type="EMBL" id="CP155447">
    <property type="protein sequence ID" value="XBH04426.1"/>
    <property type="molecule type" value="Genomic_DNA"/>
</dbReference>